<sequence>MIDSQYKCAYLWAPKVTPRDSIGTQNWQKSANMGAVQKKKMQTSAKSFFQFFARLHFLTQIFAHSCIKV</sequence>
<dbReference type="Proteomes" id="UP000249375">
    <property type="component" value="Chromosome"/>
</dbReference>
<accession>A0A5P8E4P3</accession>
<dbReference type="KEGG" id="alq:C7Y71_002000"/>
<organism evidence="1 2">
    <name type="scientific">Pseudoprevotella muciniphila</name>
    <dbReference type="NCBI Taxonomy" id="2133944"/>
    <lineage>
        <taxon>Bacteria</taxon>
        <taxon>Pseudomonadati</taxon>
        <taxon>Bacteroidota</taxon>
        <taxon>Bacteroidia</taxon>
        <taxon>Bacteroidales</taxon>
        <taxon>Prevotellaceae</taxon>
        <taxon>Pseudoprevotella</taxon>
    </lineage>
</organism>
<evidence type="ECO:0000313" key="2">
    <source>
        <dbReference type="Proteomes" id="UP000249375"/>
    </source>
</evidence>
<keyword evidence="2" id="KW-1185">Reference proteome</keyword>
<reference evidence="1 2" key="1">
    <citation type="submission" date="2018-11" db="EMBL/GenBank/DDBJ databases">
        <authorList>
            <person name="Na S.W."/>
            <person name="Baik M."/>
        </authorList>
    </citation>
    <scope>NUCLEOTIDE SEQUENCE [LARGE SCALE GENOMIC DNA]</scope>
    <source>
        <strain evidence="1 2">E39</strain>
    </source>
</reference>
<dbReference type="EMBL" id="CP033459">
    <property type="protein sequence ID" value="QFQ11894.1"/>
    <property type="molecule type" value="Genomic_DNA"/>
</dbReference>
<proteinExistence type="predicted"/>
<gene>
    <name evidence="1" type="ORF">C7Y71_002000</name>
</gene>
<protein>
    <submittedName>
        <fullName evidence="1">Uncharacterized protein</fullName>
    </submittedName>
</protein>
<evidence type="ECO:0000313" key="1">
    <source>
        <dbReference type="EMBL" id="QFQ11894.1"/>
    </source>
</evidence>
<name>A0A5P8E4P3_9BACT</name>
<dbReference type="AlphaFoldDB" id="A0A5P8E4P3"/>